<dbReference type="eggNOG" id="ENOG50337GH">
    <property type="taxonomic scope" value="Bacteria"/>
</dbReference>
<dbReference type="RefSeq" id="WP_004094937.1">
    <property type="nucleotide sequence ID" value="NZ_AFGF01000074.1"/>
</dbReference>
<name>F7NID8_9FIRM</name>
<accession>F7NID8</accession>
<evidence type="ECO:0008006" key="3">
    <source>
        <dbReference type="Google" id="ProtNLM"/>
    </source>
</evidence>
<sequence length="260" mass="28150">MAKLINTPDSGNLLLGAGELFFNRFDAAGNPTFERSLGDASSVMYTTETEALEHYSSMSAERGLYASANKSTKPSIKITLHEFDPLNLAIAFLGESSIVKQEAATGKTQKIAKAVKGGWFALGYREVTNVVVKDEMETGPKTYQAGVDYTVDPGTGRIQILDGGSIADDAPLSVTFDLEAYEKIKISGGKANKIKGYLRFVGDPTQGPAYDAEFWRVSMTPDGDIGLISEEFASFGLTAAIENDKVKHPDDPYGYYIKKN</sequence>
<dbReference type="OrthoDB" id="1633138at2"/>
<comment type="caution">
    <text evidence="1">The sequence shown here is derived from an EMBL/GenBank/DDBJ whole genome shotgun (WGS) entry which is preliminary data.</text>
</comment>
<reference evidence="1 2" key="1">
    <citation type="journal article" date="2011" name="EMBO J.">
        <title>Structural diversity of bacterial flagellar motors.</title>
        <authorList>
            <person name="Chen S."/>
            <person name="Beeby M."/>
            <person name="Murphy G.E."/>
            <person name="Leadbetter J.R."/>
            <person name="Hendrixson D.R."/>
            <person name="Briegel A."/>
            <person name="Li Z."/>
            <person name="Shi J."/>
            <person name="Tocheva E.I."/>
            <person name="Muller A."/>
            <person name="Dobro M.J."/>
            <person name="Jensen G.J."/>
        </authorList>
    </citation>
    <scope>NUCLEOTIDE SEQUENCE [LARGE SCALE GENOMIC DNA]</scope>
    <source>
        <strain evidence="1 2">DSM 6540</strain>
    </source>
</reference>
<protein>
    <recommendedName>
        <fullName evidence="3">Major tail protein</fullName>
    </recommendedName>
</protein>
<dbReference type="Proteomes" id="UP000003240">
    <property type="component" value="Unassembled WGS sequence"/>
</dbReference>
<organism evidence="1 2">
    <name type="scientific">Acetonema longum DSM 6540</name>
    <dbReference type="NCBI Taxonomy" id="1009370"/>
    <lineage>
        <taxon>Bacteria</taxon>
        <taxon>Bacillati</taxon>
        <taxon>Bacillota</taxon>
        <taxon>Negativicutes</taxon>
        <taxon>Acetonemataceae</taxon>
        <taxon>Acetonema</taxon>
    </lineage>
</organism>
<evidence type="ECO:0000313" key="2">
    <source>
        <dbReference type="Proteomes" id="UP000003240"/>
    </source>
</evidence>
<dbReference type="STRING" id="1009370.ALO_09204"/>
<keyword evidence="2" id="KW-1185">Reference proteome</keyword>
<evidence type="ECO:0000313" key="1">
    <source>
        <dbReference type="EMBL" id="EGO64168.1"/>
    </source>
</evidence>
<proteinExistence type="predicted"/>
<dbReference type="EMBL" id="AFGF01000074">
    <property type="protein sequence ID" value="EGO64168.1"/>
    <property type="molecule type" value="Genomic_DNA"/>
</dbReference>
<gene>
    <name evidence="1" type="ORF">ALO_09204</name>
</gene>
<dbReference type="AlphaFoldDB" id="F7NID8"/>